<comment type="similarity">
    <text evidence="4">Belongs to the MsrA Met sulfoxide reductase family.</text>
</comment>
<comment type="function">
    <text evidence="4">Has an important function as a repair enzyme for proteins that have been inactivated by oxidation. Catalyzes the reversible oxidation-reduction of methionine sulfoxide in proteins to methionine.</text>
</comment>
<dbReference type="PANTHER" id="PTHR43774:SF1">
    <property type="entry name" value="PEPTIDE METHIONINE SULFOXIDE REDUCTASE MSRA 2"/>
    <property type="match status" value="1"/>
</dbReference>
<feature type="signal peptide" evidence="5">
    <location>
        <begin position="1"/>
        <end position="20"/>
    </location>
</feature>
<comment type="caution">
    <text evidence="7">The sequence shown here is derived from an EMBL/GenBank/DDBJ whole genome shotgun (WGS) entry which is preliminary data.</text>
</comment>
<dbReference type="InterPro" id="IPR036509">
    <property type="entry name" value="Met_Sox_Rdtase_MsrA_sf"/>
</dbReference>
<feature type="chain" id="PRO_5021883093" description="Peptide methionine sulfoxide reductase MsrA" evidence="5">
    <location>
        <begin position="21"/>
        <end position="228"/>
    </location>
</feature>
<organism evidence="7 8">
    <name type="scientific">Lacibacter cauensis</name>
    <dbReference type="NCBI Taxonomy" id="510947"/>
    <lineage>
        <taxon>Bacteria</taxon>
        <taxon>Pseudomonadati</taxon>
        <taxon>Bacteroidota</taxon>
        <taxon>Chitinophagia</taxon>
        <taxon>Chitinophagales</taxon>
        <taxon>Chitinophagaceae</taxon>
        <taxon>Lacibacter</taxon>
    </lineage>
</organism>
<comment type="catalytic activity">
    <reaction evidence="2 4">
        <text>L-methionyl-[protein] + [thioredoxin]-disulfide + H2O = L-methionyl-(S)-S-oxide-[protein] + [thioredoxin]-dithiol</text>
        <dbReference type="Rhea" id="RHEA:14217"/>
        <dbReference type="Rhea" id="RHEA-COMP:10698"/>
        <dbReference type="Rhea" id="RHEA-COMP:10700"/>
        <dbReference type="Rhea" id="RHEA-COMP:12313"/>
        <dbReference type="Rhea" id="RHEA-COMP:12315"/>
        <dbReference type="ChEBI" id="CHEBI:15377"/>
        <dbReference type="ChEBI" id="CHEBI:16044"/>
        <dbReference type="ChEBI" id="CHEBI:29950"/>
        <dbReference type="ChEBI" id="CHEBI:44120"/>
        <dbReference type="ChEBI" id="CHEBI:50058"/>
        <dbReference type="EC" id="1.8.4.11"/>
    </reaction>
</comment>
<gene>
    <name evidence="4" type="primary">msrA</name>
    <name evidence="7" type="ORF">IQ13_3369</name>
</gene>
<evidence type="ECO:0000256" key="2">
    <source>
        <dbReference type="ARBA" id="ARBA00047806"/>
    </source>
</evidence>
<dbReference type="EC" id="1.8.4.11" evidence="4"/>
<dbReference type="GO" id="GO:0033744">
    <property type="term" value="F:L-methionine:thioredoxin-disulfide S-oxidoreductase activity"/>
    <property type="evidence" value="ECO:0007669"/>
    <property type="project" value="RHEA"/>
</dbReference>
<accession>A0A562SIZ1</accession>
<reference evidence="7 8" key="1">
    <citation type="journal article" date="2015" name="Stand. Genomic Sci.">
        <title>Genomic Encyclopedia of Bacterial and Archaeal Type Strains, Phase III: the genomes of soil and plant-associated and newly described type strains.</title>
        <authorList>
            <person name="Whitman W.B."/>
            <person name="Woyke T."/>
            <person name="Klenk H.P."/>
            <person name="Zhou Y."/>
            <person name="Lilburn T.G."/>
            <person name="Beck B.J."/>
            <person name="De Vos P."/>
            <person name="Vandamme P."/>
            <person name="Eisen J.A."/>
            <person name="Garrity G."/>
            <person name="Hugenholtz P."/>
            <person name="Kyrpides N.C."/>
        </authorList>
    </citation>
    <scope>NUCLEOTIDE SEQUENCE [LARGE SCALE GENOMIC DNA]</scope>
    <source>
        <strain evidence="7 8">CGMCC 1.7271</strain>
    </source>
</reference>
<name>A0A562SIZ1_9BACT</name>
<comment type="catalytic activity">
    <reaction evidence="3 4">
        <text>[thioredoxin]-disulfide + L-methionine + H2O = L-methionine (S)-S-oxide + [thioredoxin]-dithiol</text>
        <dbReference type="Rhea" id="RHEA:19993"/>
        <dbReference type="Rhea" id="RHEA-COMP:10698"/>
        <dbReference type="Rhea" id="RHEA-COMP:10700"/>
        <dbReference type="ChEBI" id="CHEBI:15377"/>
        <dbReference type="ChEBI" id="CHEBI:29950"/>
        <dbReference type="ChEBI" id="CHEBI:50058"/>
        <dbReference type="ChEBI" id="CHEBI:57844"/>
        <dbReference type="ChEBI" id="CHEBI:58772"/>
        <dbReference type="EC" id="1.8.4.11"/>
    </reaction>
</comment>
<sequence>MWSKFLLSILATAGSFQFFSCVTSEPNNKTMSDNISTVAFTGSKSGEEVSTDTATFGAGCFWCVEAIFQQVEGVLKVSSGYCGGHVINPTYEEVCSKTTGHAEVAQIVFDPKKISYDELLEIFWQTHDPTTLNRQGNDEGPQYRSAVFYHNAEQKQKAEHYKEELNKSGAFSKPIVTTIEQYKNYSEAENYHQNYYNLNKNTNPYCYYVIKPKLDKFEKVFKNKMRKN</sequence>
<dbReference type="Pfam" id="PF01625">
    <property type="entry name" value="PMSR"/>
    <property type="match status" value="1"/>
</dbReference>
<feature type="active site" evidence="4">
    <location>
        <position position="60"/>
    </location>
</feature>
<evidence type="ECO:0000256" key="5">
    <source>
        <dbReference type="SAM" id="SignalP"/>
    </source>
</evidence>
<feature type="domain" description="Peptide methionine sulphoxide reductase MsrA" evidence="6">
    <location>
        <begin position="53"/>
        <end position="206"/>
    </location>
</feature>
<dbReference type="NCBIfam" id="TIGR00401">
    <property type="entry name" value="msrA"/>
    <property type="match status" value="1"/>
</dbReference>
<dbReference type="PANTHER" id="PTHR43774">
    <property type="entry name" value="PEPTIDE METHIONINE SULFOXIDE REDUCTASE"/>
    <property type="match status" value="1"/>
</dbReference>
<evidence type="ECO:0000313" key="7">
    <source>
        <dbReference type="EMBL" id="TWI80690.1"/>
    </source>
</evidence>
<dbReference type="Gene3D" id="3.30.1060.10">
    <property type="entry name" value="Peptide methionine sulphoxide reductase MsrA"/>
    <property type="match status" value="1"/>
</dbReference>
<proteinExistence type="inferred from homology"/>
<dbReference type="SUPFAM" id="SSF55068">
    <property type="entry name" value="Peptide methionine sulfoxide reductase"/>
    <property type="match status" value="1"/>
</dbReference>
<dbReference type="InterPro" id="IPR002569">
    <property type="entry name" value="Met_Sox_Rdtase_MsrA_dom"/>
</dbReference>
<keyword evidence="1 4" id="KW-0560">Oxidoreductase</keyword>
<protein>
    <recommendedName>
        <fullName evidence="4">Peptide methionine sulfoxide reductase MsrA</fullName>
        <shortName evidence="4">Protein-methionine-S-oxide reductase</shortName>
        <ecNumber evidence="4">1.8.4.11</ecNumber>
    </recommendedName>
    <alternativeName>
        <fullName evidence="4">Peptide-methionine (S)-S-oxide reductase</fullName>
        <shortName evidence="4">Peptide Met(O) reductase</shortName>
    </alternativeName>
</protein>
<evidence type="ECO:0000256" key="1">
    <source>
        <dbReference type="ARBA" id="ARBA00023002"/>
    </source>
</evidence>
<dbReference type="RefSeq" id="WP_242009573.1">
    <property type="nucleotide sequence ID" value="NZ_VLLE01000005.1"/>
</dbReference>
<evidence type="ECO:0000256" key="4">
    <source>
        <dbReference type="HAMAP-Rule" id="MF_01401"/>
    </source>
</evidence>
<keyword evidence="8" id="KW-1185">Reference proteome</keyword>
<keyword evidence="5" id="KW-0732">Signal</keyword>
<dbReference type="Proteomes" id="UP000316167">
    <property type="component" value="Unassembled WGS sequence"/>
</dbReference>
<dbReference type="EMBL" id="VLLE01000005">
    <property type="protein sequence ID" value="TWI80690.1"/>
    <property type="molecule type" value="Genomic_DNA"/>
</dbReference>
<evidence type="ECO:0000313" key="8">
    <source>
        <dbReference type="Proteomes" id="UP000316167"/>
    </source>
</evidence>
<evidence type="ECO:0000259" key="6">
    <source>
        <dbReference type="Pfam" id="PF01625"/>
    </source>
</evidence>
<evidence type="ECO:0000256" key="3">
    <source>
        <dbReference type="ARBA" id="ARBA00048782"/>
    </source>
</evidence>
<dbReference type="AlphaFoldDB" id="A0A562SIZ1"/>
<dbReference type="GO" id="GO:0008113">
    <property type="term" value="F:peptide-methionine (S)-S-oxide reductase activity"/>
    <property type="evidence" value="ECO:0007669"/>
    <property type="project" value="UniProtKB-UniRule"/>
</dbReference>
<dbReference type="HAMAP" id="MF_01401">
    <property type="entry name" value="MsrA"/>
    <property type="match status" value="1"/>
</dbReference>